<evidence type="ECO:0000313" key="5">
    <source>
        <dbReference type="Proteomes" id="UP000474718"/>
    </source>
</evidence>
<dbReference type="PANTHER" id="PTHR34383:SF3">
    <property type="entry name" value="POLYPHOSPHATE:AMP PHOSPHOTRANSFERASE"/>
    <property type="match status" value="1"/>
</dbReference>
<evidence type="ECO:0000259" key="1">
    <source>
        <dbReference type="Pfam" id="PF03976"/>
    </source>
</evidence>
<dbReference type="Pfam" id="PF03976">
    <property type="entry name" value="PPK2"/>
    <property type="match status" value="2"/>
</dbReference>
<accession>A0AAQ1MBT9</accession>
<evidence type="ECO:0000313" key="3">
    <source>
        <dbReference type="EMBL" id="SHF78921.1"/>
    </source>
</evidence>
<reference evidence="4" key="2">
    <citation type="submission" date="2016-11" db="EMBL/GenBank/DDBJ databases">
        <authorList>
            <person name="Jaros S."/>
            <person name="Januszkiewicz K."/>
            <person name="Wedrychowicz H."/>
        </authorList>
    </citation>
    <scope>NUCLEOTIDE SEQUENCE [LARGE SCALE GENOMIC DNA]</scope>
    <source>
        <strain evidence="4">DSM 4029</strain>
    </source>
</reference>
<feature type="domain" description="Polyphosphate kinase-2-related" evidence="1">
    <location>
        <begin position="13"/>
        <end position="233"/>
    </location>
</feature>
<dbReference type="InterPro" id="IPR022488">
    <property type="entry name" value="PPK2-related"/>
</dbReference>
<dbReference type="InterPro" id="IPR022489">
    <property type="entry name" value="PolyP_AMP_Tfrase"/>
</dbReference>
<sequence>MLEKVNLKKIMMKEEYKAIAGQLKPRLSALQQQMKEAKVPVIILFEGWSAAGKGSKISDVILNLDPRGFKVYSTVDPDETEARHPFLWRFWQKLPIAGEFSIFDRSWYQEVSTARLENALPKKELARRIEEINHFERTLTDNGYLIIKFFLHISQKEQKKRLSALEESKATRWRVTKTDWKRNRRYDDLYQIYDEMLEQTDTPYAPWRVIASEDRNVAMADIYQTLVKEIGRAIAQRPERDAQAAAYQGGIPASRFQLVETPKLCDIDLNRTLEPTIYKEELKKCQAKLKKLHGLLYKEQIPVIVAYEGWDAAGKGGNIKRVAAALDPRGYEVVPIAAPSKEELGRHFLWRFWTRLPKRGHITIFDRTWYGRVMVERVEGFCTPADWARAYDEINEFEKELTDWGAVIVKFWLQIDKDEQLRRFEDRQNTPEKRWKITDEDWRNREKWDQHEAAVNDMLQFTSTDFAPWTVVESNDKKFARIKALQTLIAAIENRLK</sequence>
<evidence type="ECO:0000313" key="4">
    <source>
        <dbReference type="Proteomes" id="UP000184089"/>
    </source>
</evidence>
<reference evidence="3" key="1">
    <citation type="submission" date="2016-11" db="EMBL/GenBank/DDBJ databases">
        <authorList>
            <person name="Varghese N."/>
            <person name="Submissions S."/>
        </authorList>
    </citation>
    <scope>NUCLEOTIDE SEQUENCE</scope>
    <source>
        <strain evidence="3">DSM 4029</strain>
    </source>
</reference>
<dbReference type="GO" id="GO:0006797">
    <property type="term" value="P:polyphosphate metabolic process"/>
    <property type="evidence" value="ECO:0007669"/>
    <property type="project" value="InterPro"/>
</dbReference>
<protein>
    <submittedName>
        <fullName evidence="3">Polyphosphate:AMP phosphotransferase</fullName>
    </submittedName>
</protein>
<dbReference type="Proteomes" id="UP000184089">
    <property type="component" value="Unassembled WGS sequence"/>
</dbReference>
<evidence type="ECO:0000313" key="2">
    <source>
        <dbReference type="EMBL" id="MZL69581.1"/>
    </source>
</evidence>
<organism evidence="3 4">
    <name type="scientific">Bittarella massiliensis</name>
    <name type="common">ex Durand et al. 2017</name>
    <dbReference type="NCBI Taxonomy" id="1720313"/>
    <lineage>
        <taxon>Bacteria</taxon>
        <taxon>Bacillati</taxon>
        <taxon>Bacillota</taxon>
        <taxon>Clostridia</taxon>
        <taxon>Eubacteriales</taxon>
        <taxon>Oscillospiraceae</taxon>
        <taxon>Bittarella (ex Durand et al. 2017)</taxon>
    </lineage>
</organism>
<dbReference type="RefSeq" id="WP_021659912.1">
    <property type="nucleotide sequence ID" value="NZ_FQVY01000001.1"/>
</dbReference>
<reference evidence="2 5" key="3">
    <citation type="journal article" date="2019" name="Nat. Med.">
        <title>A library of human gut bacterial isolates paired with longitudinal multiomics data enables mechanistic microbiome research.</title>
        <authorList>
            <person name="Poyet M."/>
            <person name="Groussin M."/>
            <person name="Gibbons S.M."/>
            <person name="Avila-Pacheco J."/>
            <person name="Jiang X."/>
            <person name="Kearney S.M."/>
            <person name="Perrotta A.R."/>
            <person name="Berdy B."/>
            <person name="Zhao S."/>
            <person name="Lieberman T.D."/>
            <person name="Swanson P.K."/>
            <person name="Smith M."/>
            <person name="Roesemann S."/>
            <person name="Alexander J.E."/>
            <person name="Rich S.A."/>
            <person name="Livny J."/>
            <person name="Vlamakis H."/>
            <person name="Clish C."/>
            <person name="Bullock K."/>
            <person name="Deik A."/>
            <person name="Scott J."/>
            <person name="Pierce K.A."/>
            <person name="Xavier R.J."/>
            <person name="Alm E.J."/>
        </authorList>
    </citation>
    <scope>NUCLEOTIDE SEQUENCE [LARGE SCALE GENOMIC DNA]</scope>
    <source>
        <strain evidence="2 5">BIOML-A2</strain>
    </source>
</reference>
<gene>
    <name evidence="2" type="primary">pap</name>
    <name evidence="2" type="ORF">GT747_07390</name>
    <name evidence="3" type="ORF">SAMN05444424_0684</name>
</gene>
<dbReference type="EMBL" id="WWVX01000004">
    <property type="protein sequence ID" value="MZL69581.1"/>
    <property type="molecule type" value="Genomic_DNA"/>
</dbReference>
<dbReference type="PANTHER" id="PTHR34383">
    <property type="entry name" value="POLYPHOSPHATE:AMP PHOSPHOTRANSFERASE-RELATED"/>
    <property type="match status" value="1"/>
</dbReference>
<dbReference type="GO" id="GO:0043751">
    <property type="term" value="F:polyphosphate:AMP phosphotransferase activity"/>
    <property type="evidence" value="ECO:0007669"/>
    <property type="project" value="InterPro"/>
</dbReference>
<name>A0AAQ1MBT9_9FIRM</name>
<comment type="caution">
    <text evidence="3">The sequence shown here is derived from an EMBL/GenBank/DDBJ whole genome shotgun (WGS) entry which is preliminary data.</text>
</comment>
<dbReference type="AlphaFoldDB" id="A0AAQ1MBT9"/>
<feature type="domain" description="Polyphosphate kinase-2-related" evidence="1">
    <location>
        <begin position="277"/>
        <end position="495"/>
    </location>
</feature>
<dbReference type="NCBIfam" id="TIGR03708">
    <property type="entry name" value="poly_P_AMP_trns"/>
    <property type="match status" value="1"/>
</dbReference>
<keyword evidence="5" id="KW-1185">Reference proteome</keyword>
<dbReference type="InterPro" id="IPR027417">
    <property type="entry name" value="P-loop_NTPase"/>
</dbReference>
<dbReference type="Proteomes" id="UP000474718">
    <property type="component" value="Unassembled WGS sequence"/>
</dbReference>
<dbReference type="EMBL" id="FQVY01000001">
    <property type="protein sequence ID" value="SHF78921.1"/>
    <property type="molecule type" value="Genomic_DNA"/>
</dbReference>
<dbReference type="SUPFAM" id="SSF52540">
    <property type="entry name" value="P-loop containing nucleoside triphosphate hydrolases"/>
    <property type="match status" value="2"/>
</dbReference>
<proteinExistence type="predicted"/>
<dbReference type="Gene3D" id="3.40.50.300">
    <property type="entry name" value="P-loop containing nucleotide triphosphate hydrolases"/>
    <property type="match status" value="2"/>
</dbReference>